<evidence type="ECO:0000259" key="1">
    <source>
        <dbReference type="PROSITE" id="PS51704"/>
    </source>
</evidence>
<dbReference type="SUPFAM" id="SSF51695">
    <property type="entry name" value="PLC-like phosphodiesterases"/>
    <property type="match status" value="1"/>
</dbReference>
<dbReference type="Gene3D" id="3.20.20.190">
    <property type="entry name" value="Phosphatidylinositol (PI) phosphodiesterase"/>
    <property type="match status" value="1"/>
</dbReference>
<dbReference type="InterPro" id="IPR030395">
    <property type="entry name" value="GP_PDE_dom"/>
</dbReference>
<dbReference type="EMBL" id="SHKV01000001">
    <property type="protein sequence ID" value="RZU34062.1"/>
    <property type="molecule type" value="Genomic_DNA"/>
</dbReference>
<reference evidence="2 3" key="1">
    <citation type="submission" date="2019-02" db="EMBL/GenBank/DDBJ databases">
        <title>Sequencing the genomes of 1000 actinobacteria strains.</title>
        <authorList>
            <person name="Klenk H.-P."/>
        </authorList>
    </citation>
    <scope>NUCLEOTIDE SEQUENCE [LARGE SCALE GENOMIC DNA]</scope>
    <source>
        <strain evidence="2 3">DSM 44509</strain>
    </source>
</reference>
<dbReference type="GO" id="GO:0006629">
    <property type="term" value="P:lipid metabolic process"/>
    <property type="evidence" value="ECO:0007669"/>
    <property type="project" value="InterPro"/>
</dbReference>
<dbReference type="PANTHER" id="PTHR46211:SF13">
    <property type="entry name" value="GLYCEROPHOSPHODIESTER PHOSPHODIESTERASE 1-RELATED"/>
    <property type="match status" value="1"/>
</dbReference>
<comment type="caution">
    <text evidence="2">The sequence shown here is derived from an EMBL/GenBank/DDBJ whole genome shotgun (WGS) entry which is preliminary data.</text>
</comment>
<dbReference type="AlphaFoldDB" id="A0A4Q7YA63"/>
<dbReference type="RefSeq" id="WP_242611281.1">
    <property type="nucleotide sequence ID" value="NZ_POQT01000003.1"/>
</dbReference>
<dbReference type="PROSITE" id="PS51704">
    <property type="entry name" value="GP_PDE"/>
    <property type="match status" value="1"/>
</dbReference>
<protein>
    <submittedName>
        <fullName evidence="2">Glycerophosphoryl diester phosphodiesterase</fullName>
    </submittedName>
</protein>
<dbReference type="GO" id="GO:0008081">
    <property type="term" value="F:phosphoric diester hydrolase activity"/>
    <property type="evidence" value="ECO:0007669"/>
    <property type="project" value="InterPro"/>
</dbReference>
<keyword evidence="3" id="KW-1185">Reference proteome</keyword>
<proteinExistence type="predicted"/>
<name>A0A4Q7YA63_9ACTN</name>
<feature type="domain" description="GP-PDE" evidence="1">
    <location>
        <begin position="10"/>
        <end position="277"/>
    </location>
</feature>
<dbReference type="PANTHER" id="PTHR46211">
    <property type="entry name" value="GLYCEROPHOSPHORYL DIESTER PHOSPHODIESTERASE"/>
    <property type="match status" value="1"/>
</dbReference>
<evidence type="ECO:0000313" key="2">
    <source>
        <dbReference type="EMBL" id="RZU34062.1"/>
    </source>
</evidence>
<evidence type="ECO:0000313" key="3">
    <source>
        <dbReference type="Proteomes" id="UP000292507"/>
    </source>
</evidence>
<sequence length="288" mass="31399">MPFLPPVSGPEVVAHRGATAEAPEHTLAAYRRAAALGADAVECDVRMTRDGVLVCVHDRKVQRTSNGRGVVSTLRLAEMEQFQFGARRSRLSRWKDDEILAVTDEPDVENGRVLTLEGLLEYVTATPGTVRLAIETKHPTRHAARVEQELVRCLRRYGLLAGDRPAEWAGKPAFRVMSFSQLAVRRVRAMAPGVPTVQLIGKRLRPVRTELLAGSMSAVGPGVALLRSDPSYVEQAHAAGKEMHVWTANTAADIDFLVSLGVDALITDRPDEALRRLDRGPGSYGRAG</sequence>
<dbReference type="Pfam" id="PF03009">
    <property type="entry name" value="GDPD"/>
    <property type="match status" value="1"/>
</dbReference>
<dbReference type="InterPro" id="IPR017946">
    <property type="entry name" value="PLC-like_Pdiesterase_TIM-brl"/>
</dbReference>
<accession>A0A4Q7YA63</accession>
<gene>
    <name evidence="2" type="ORF">BKA19_3815</name>
</gene>
<dbReference type="Proteomes" id="UP000292507">
    <property type="component" value="Unassembled WGS sequence"/>
</dbReference>
<organism evidence="2 3">
    <name type="scientific">Blastococcus saxobsidens</name>
    <dbReference type="NCBI Taxonomy" id="138336"/>
    <lineage>
        <taxon>Bacteria</taxon>
        <taxon>Bacillati</taxon>
        <taxon>Actinomycetota</taxon>
        <taxon>Actinomycetes</taxon>
        <taxon>Geodermatophilales</taxon>
        <taxon>Geodermatophilaceae</taxon>
        <taxon>Blastococcus</taxon>
    </lineage>
</organism>